<proteinExistence type="predicted"/>
<dbReference type="InterPro" id="IPR026741">
    <property type="entry name" value="SNO"/>
</dbReference>
<dbReference type="AlphaFoldDB" id="A0A821NM05"/>
<organism evidence="1 2">
    <name type="scientific">Rotaria magnacalcarata</name>
    <dbReference type="NCBI Taxonomy" id="392030"/>
    <lineage>
        <taxon>Eukaryota</taxon>
        <taxon>Metazoa</taxon>
        <taxon>Spiralia</taxon>
        <taxon>Gnathifera</taxon>
        <taxon>Rotifera</taxon>
        <taxon>Eurotatoria</taxon>
        <taxon>Bdelloidea</taxon>
        <taxon>Philodinida</taxon>
        <taxon>Philodinidae</taxon>
        <taxon>Rotaria</taxon>
    </lineage>
</organism>
<evidence type="ECO:0000313" key="1">
    <source>
        <dbReference type="EMBL" id="CAF4790919.1"/>
    </source>
</evidence>
<dbReference type="GO" id="GO:0005634">
    <property type="term" value="C:nucleus"/>
    <property type="evidence" value="ECO:0007669"/>
    <property type="project" value="TreeGrafter"/>
</dbReference>
<evidence type="ECO:0000313" key="2">
    <source>
        <dbReference type="Proteomes" id="UP000663866"/>
    </source>
</evidence>
<keyword evidence="2" id="KW-1185">Reference proteome</keyword>
<dbReference type="GO" id="GO:0006355">
    <property type="term" value="P:regulation of DNA-templated transcription"/>
    <property type="evidence" value="ECO:0007669"/>
    <property type="project" value="InterPro"/>
</dbReference>
<gene>
    <name evidence="1" type="ORF">OVN521_LOCUS51490</name>
</gene>
<feature type="non-terminal residue" evidence="1">
    <location>
        <position position="1"/>
    </location>
</feature>
<feature type="non-terminal residue" evidence="1">
    <location>
        <position position="55"/>
    </location>
</feature>
<dbReference type="GO" id="GO:0042393">
    <property type="term" value="F:histone binding"/>
    <property type="evidence" value="ECO:0007669"/>
    <property type="project" value="TreeGrafter"/>
</dbReference>
<protein>
    <submittedName>
        <fullName evidence="1">Uncharacterized protein</fullName>
    </submittedName>
</protein>
<accession>A0A821NM05</accession>
<dbReference type="GO" id="GO:0031490">
    <property type="term" value="F:chromatin DNA binding"/>
    <property type="evidence" value="ECO:0007669"/>
    <property type="project" value="TreeGrafter"/>
</dbReference>
<reference evidence="1" key="1">
    <citation type="submission" date="2021-02" db="EMBL/GenBank/DDBJ databases">
        <authorList>
            <person name="Nowell W R."/>
        </authorList>
    </citation>
    <scope>NUCLEOTIDE SEQUENCE</scope>
</reference>
<dbReference type="Proteomes" id="UP000663866">
    <property type="component" value="Unassembled WGS sequence"/>
</dbReference>
<comment type="caution">
    <text evidence="1">The sequence shown here is derived from an EMBL/GenBank/DDBJ whole genome shotgun (WGS) entry which is preliminary data.</text>
</comment>
<dbReference type="PANTHER" id="PTHR12706:SF30">
    <property type="entry name" value="PROTEIN STRAWBERRY NOTCH-RELATED"/>
    <property type="match status" value="1"/>
</dbReference>
<dbReference type="EMBL" id="CAJOBG010124767">
    <property type="protein sequence ID" value="CAF4790919.1"/>
    <property type="molecule type" value="Genomic_DNA"/>
</dbReference>
<name>A0A821NM05_9BILA</name>
<sequence length="55" mass="5985">KYLCIACKVSKIVELSRQAVRDGKCVVIGLQSTGEAKTLEQLDELGELNDFISTA</sequence>
<dbReference type="PANTHER" id="PTHR12706">
    <property type="entry name" value="STRAWBERRY NOTCH-RELATED"/>
    <property type="match status" value="1"/>
</dbReference>